<name>A0A1G9Q221_9BACT</name>
<evidence type="ECO:0000313" key="6">
    <source>
        <dbReference type="Proteomes" id="UP000198510"/>
    </source>
</evidence>
<dbReference type="Gene3D" id="3.40.190.10">
    <property type="entry name" value="Periplasmic binding protein-like II"/>
    <property type="match status" value="1"/>
</dbReference>
<keyword evidence="2" id="KW-0813">Transport</keyword>
<accession>A0A1G9Q221</accession>
<protein>
    <submittedName>
        <fullName evidence="5">Peptide/nickel transport system substrate-binding protein</fullName>
    </submittedName>
</protein>
<dbReference type="GO" id="GO:1904680">
    <property type="term" value="F:peptide transmembrane transporter activity"/>
    <property type="evidence" value="ECO:0007669"/>
    <property type="project" value="TreeGrafter"/>
</dbReference>
<feature type="domain" description="Solute-binding protein family 5" evidence="4">
    <location>
        <begin position="83"/>
        <end position="483"/>
    </location>
</feature>
<dbReference type="EMBL" id="FNFO01000010">
    <property type="protein sequence ID" value="SDM05049.1"/>
    <property type="molecule type" value="Genomic_DNA"/>
</dbReference>
<comment type="similarity">
    <text evidence="1">Belongs to the bacterial solute-binding protein 5 family.</text>
</comment>
<dbReference type="RefSeq" id="WP_089685959.1">
    <property type="nucleotide sequence ID" value="NZ_FNFO01000010.1"/>
</dbReference>
<evidence type="ECO:0000256" key="1">
    <source>
        <dbReference type="ARBA" id="ARBA00005695"/>
    </source>
</evidence>
<dbReference type="GO" id="GO:0030288">
    <property type="term" value="C:outer membrane-bounded periplasmic space"/>
    <property type="evidence" value="ECO:0007669"/>
    <property type="project" value="UniProtKB-ARBA"/>
</dbReference>
<dbReference type="PANTHER" id="PTHR30290">
    <property type="entry name" value="PERIPLASMIC BINDING COMPONENT OF ABC TRANSPORTER"/>
    <property type="match status" value="1"/>
</dbReference>
<dbReference type="OrthoDB" id="9772924at2"/>
<gene>
    <name evidence="5" type="ORF">SAMN05421823_11013</name>
</gene>
<dbReference type="Proteomes" id="UP000198510">
    <property type="component" value="Unassembled WGS sequence"/>
</dbReference>
<keyword evidence="3" id="KW-0732">Signal</keyword>
<keyword evidence="6" id="KW-1185">Reference proteome</keyword>
<organism evidence="5 6">
    <name type="scientific">Catalinimonas alkaloidigena</name>
    <dbReference type="NCBI Taxonomy" id="1075417"/>
    <lineage>
        <taxon>Bacteria</taxon>
        <taxon>Pseudomonadati</taxon>
        <taxon>Bacteroidota</taxon>
        <taxon>Cytophagia</taxon>
        <taxon>Cytophagales</taxon>
        <taxon>Catalimonadaceae</taxon>
        <taxon>Catalinimonas</taxon>
    </lineage>
</organism>
<dbReference type="Gene3D" id="3.10.105.10">
    <property type="entry name" value="Dipeptide-binding Protein, Domain 3"/>
    <property type="match status" value="1"/>
</dbReference>
<evidence type="ECO:0000259" key="4">
    <source>
        <dbReference type="Pfam" id="PF00496"/>
    </source>
</evidence>
<proteinExistence type="inferred from homology"/>
<dbReference type="SUPFAM" id="SSF53850">
    <property type="entry name" value="Periplasmic binding protein-like II"/>
    <property type="match status" value="1"/>
</dbReference>
<dbReference type="AlphaFoldDB" id="A0A1G9Q221"/>
<reference evidence="5 6" key="1">
    <citation type="submission" date="2016-10" db="EMBL/GenBank/DDBJ databases">
        <authorList>
            <person name="de Groot N.N."/>
        </authorList>
    </citation>
    <scope>NUCLEOTIDE SEQUENCE [LARGE SCALE GENOMIC DNA]</scope>
    <source>
        <strain evidence="5 6">DSM 25186</strain>
    </source>
</reference>
<dbReference type="PANTHER" id="PTHR30290:SF9">
    <property type="entry name" value="OLIGOPEPTIDE-BINDING PROTEIN APPA"/>
    <property type="match status" value="1"/>
</dbReference>
<dbReference type="GO" id="GO:0043190">
    <property type="term" value="C:ATP-binding cassette (ABC) transporter complex"/>
    <property type="evidence" value="ECO:0007669"/>
    <property type="project" value="InterPro"/>
</dbReference>
<dbReference type="InterPro" id="IPR000914">
    <property type="entry name" value="SBP_5_dom"/>
</dbReference>
<dbReference type="PIRSF" id="PIRSF002741">
    <property type="entry name" value="MppA"/>
    <property type="match status" value="1"/>
</dbReference>
<evidence type="ECO:0000313" key="5">
    <source>
        <dbReference type="EMBL" id="SDM05049.1"/>
    </source>
</evidence>
<dbReference type="GO" id="GO:0015833">
    <property type="term" value="P:peptide transport"/>
    <property type="evidence" value="ECO:0007669"/>
    <property type="project" value="TreeGrafter"/>
</dbReference>
<dbReference type="STRING" id="1075417.SAMN05421823_11013"/>
<sequence>MQSRVKITDRIVGIASLMGWVSLLWLCACQPEERSLGQVNIHLPADPGKLNPYQYTSSNAGVVVNHLFQSLLGLDPVSQEILPVLAARRPSIETRDTLTYIHYEVRPEAQWDDGSPITGWDVAFSLKVIRNPLADLPIRRSLIEFIKDVRVDSANARKVMLVCRDEPLLLELTSGDFDIVPENRYDSTHTLRTLSLEWLGNLSDTTGLPPILHQLARNFDSEVWAQTSPDLVGSGPYQLSQWDADQQLVLVRKPHWWADRVTQRNVWLEAIPEKIRFRVISDYATAGVALQNGKLDFIRGVPFAQFEHLQRDPRMRAKFDFRTPAMFGYNFVAINHQHPLLRSRLTRQALAYLVDYDYLLNTIQQKMGRRTSGPYDPERLDGEVAVKYQYDPQKAQALLQQDGWCDLDRDGVLEKEVNGQRTPFQLVYKYNAGNEQRRAVGILLQETARKVGIDIRVQAEEWGKFTQSLASGDFGLSGGSFSFHPVANDYTQIFHSESIATGGNYVHYRDTLTDRLLDSIRYDAGEPHLDCLYTRLYHRIQDEVPLIFLDVPYDRIVVSKAYTNTHITGMSPGCWPAAFTPAEQAAAN</sequence>
<dbReference type="InterPro" id="IPR039424">
    <property type="entry name" value="SBP_5"/>
</dbReference>
<dbReference type="PROSITE" id="PS51257">
    <property type="entry name" value="PROKAR_LIPOPROTEIN"/>
    <property type="match status" value="1"/>
</dbReference>
<dbReference type="Pfam" id="PF00496">
    <property type="entry name" value="SBP_bac_5"/>
    <property type="match status" value="1"/>
</dbReference>
<dbReference type="InterPro" id="IPR030678">
    <property type="entry name" value="Peptide/Ni-bd"/>
</dbReference>
<evidence type="ECO:0000256" key="3">
    <source>
        <dbReference type="ARBA" id="ARBA00022729"/>
    </source>
</evidence>
<evidence type="ECO:0000256" key="2">
    <source>
        <dbReference type="ARBA" id="ARBA00022448"/>
    </source>
</evidence>